<evidence type="ECO:0000313" key="6">
    <source>
        <dbReference type="EMBL" id="PRW33761.1"/>
    </source>
</evidence>
<comment type="caution">
    <text evidence="6">The sequence shown here is derived from an EMBL/GenBank/DDBJ whole genome shotgun (WGS) entry which is preliminary data.</text>
</comment>
<evidence type="ECO:0000259" key="5">
    <source>
        <dbReference type="PROSITE" id="PS50865"/>
    </source>
</evidence>
<proteinExistence type="predicted"/>
<evidence type="ECO:0000256" key="2">
    <source>
        <dbReference type="ARBA" id="ARBA00022771"/>
    </source>
</evidence>
<reference evidence="6 7" key="1">
    <citation type="journal article" date="2018" name="Plant J.">
        <title>Genome sequences of Chlorella sorokiniana UTEX 1602 and Micractinium conductrix SAG 241.80: implications to maltose excretion by a green alga.</title>
        <authorList>
            <person name="Arriola M.B."/>
            <person name="Velmurugan N."/>
            <person name="Zhang Y."/>
            <person name="Plunkett M.H."/>
            <person name="Hondzo H."/>
            <person name="Barney B.M."/>
        </authorList>
    </citation>
    <scope>NUCLEOTIDE SEQUENCE [LARGE SCALE GENOMIC DNA]</scope>
    <source>
        <strain evidence="7">UTEX 1602</strain>
    </source>
</reference>
<keyword evidence="2 4" id="KW-0863">Zinc-finger</keyword>
<evidence type="ECO:0000256" key="3">
    <source>
        <dbReference type="ARBA" id="ARBA00022833"/>
    </source>
</evidence>
<evidence type="ECO:0000313" key="7">
    <source>
        <dbReference type="Proteomes" id="UP000239899"/>
    </source>
</evidence>
<protein>
    <submittedName>
        <fullName evidence="6">Ankyrin repeat and MYND domain-containing 2</fullName>
    </submittedName>
</protein>
<evidence type="ECO:0000256" key="4">
    <source>
        <dbReference type="PROSITE-ProRule" id="PRU00134"/>
    </source>
</evidence>
<keyword evidence="7" id="KW-1185">Reference proteome</keyword>
<dbReference type="AlphaFoldDB" id="A0A2P6THJ3"/>
<gene>
    <name evidence="6" type="ORF">C2E21_7474</name>
</gene>
<accession>A0A2P6THJ3</accession>
<keyword evidence="1" id="KW-0479">Metal-binding</keyword>
<name>A0A2P6THJ3_CHLSO</name>
<dbReference type="InterPro" id="IPR002893">
    <property type="entry name" value="Znf_MYND"/>
</dbReference>
<dbReference type="PROSITE" id="PS01360">
    <property type="entry name" value="ZF_MYND_1"/>
    <property type="match status" value="1"/>
</dbReference>
<dbReference type="Gene3D" id="6.10.140.2220">
    <property type="match status" value="1"/>
</dbReference>
<dbReference type="GO" id="GO:0008270">
    <property type="term" value="F:zinc ion binding"/>
    <property type="evidence" value="ECO:0007669"/>
    <property type="project" value="UniProtKB-KW"/>
</dbReference>
<dbReference type="Pfam" id="PF01753">
    <property type="entry name" value="zf-MYND"/>
    <property type="match status" value="1"/>
</dbReference>
<dbReference type="Proteomes" id="UP000239899">
    <property type="component" value="Unassembled WGS sequence"/>
</dbReference>
<dbReference type="SUPFAM" id="SSF144232">
    <property type="entry name" value="HIT/MYND zinc finger-like"/>
    <property type="match status" value="1"/>
</dbReference>
<keyword evidence="3" id="KW-0862">Zinc</keyword>
<sequence length="493" mass="52345">MDTYASSGGDSLDVVMVMLMFYDATQLRSLAISGSTEPQRKVPDLLGIYRGLTSISLVEQGLTELGPISFEWQAACGRCHFCGCTAAAAAAAARTHLLIVEHPMPLEGLLTEEAIQSRLARARRAGGPDAMGFVQLTEIMQELAVLRPSDLDAATGLPLLGRAAAPFVLAADPSHVLKLARFCAPFMVVHSNGMTTMPAELQVPETPIAEDLWPRSTSAAVALRAAVVAFVLMVSSGLQAGTAAPRKLCARLVAELSRAPTAAAIQAELEAAQSAASASDVLYLAQLVLGSCSAAELATACPGFHPDKSASSPLNVAGRLAADRWRRATAGMTEALPQQPHGYRQCVEACTRTGAWDEAVHWAERGVRVADAAGSSRLGQLVAEARELQTYVKPWLPSHFYKEITCVTLKAFLDSIAAARDNDMVAPQRSGEPAHIRSYKQCADCGTALMDSKLCAACKSVAYCSRDCQKWHWKEGGHKAECAALASRRGRGG</sequence>
<dbReference type="OrthoDB" id="553185at2759"/>
<feature type="domain" description="MYND-type" evidence="5">
    <location>
        <begin position="442"/>
        <end position="482"/>
    </location>
</feature>
<dbReference type="STRING" id="3076.A0A2P6THJ3"/>
<organism evidence="6 7">
    <name type="scientific">Chlorella sorokiniana</name>
    <name type="common">Freshwater green alga</name>
    <dbReference type="NCBI Taxonomy" id="3076"/>
    <lineage>
        <taxon>Eukaryota</taxon>
        <taxon>Viridiplantae</taxon>
        <taxon>Chlorophyta</taxon>
        <taxon>core chlorophytes</taxon>
        <taxon>Trebouxiophyceae</taxon>
        <taxon>Chlorellales</taxon>
        <taxon>Chlorellaceae</taxon>
        <taxon>Chlorella clade</taxon>
        <taxon>Chlorella</taxon>
    </lineage>
</organism>
<dbReference type="PROSITE" id="PS50865">
    <property type="entry name" value="ZF_MYND_2"/>
    <property type="match status" value="1"/>
</dbReference>
<evidence type="ECO:0000256" key="1">
    <source>
        <dbReference type="ARBA" id="ARBA00022723"/>
    </source>
</evidence>
<dbReference type="EMBL" id="LHPG02000015">
    <property type="protein sequence ID" value="PRW33761.1"/>
    <property type="molecule type" value="Genomic_DNA"/>
</dbReference>